<dbReference type="GeneID" id="66599903"/>
<dbReference type="RefSeq" id="WP_075548327.1">
    <property type="nucleotide sequence ID" value="NZ_CADEAW010000012.1"/>
</dbReference>
<dbReference type="Proteomes" id="UP000192335">
    <property type="component" value="Unassembled WGS sequence"/>
</dbReference>
<name>A0A8E2IVB2_9MYCO</name>
<dbReference type="InterPro" id="IPR049054">
    <property type="entry name" value="CN_hydtase_beta-like_N"/>
</dbReference>
<evidence type="ECO:0000313" key="9">
    <source>
        <dbReference type="Proteomes" id="UP000271464"/>
    </source>
</evidence>
<reference evidence="7 9" key="2">
    <citation type="submission" date="2018-09" db="EMBL/GenBank/DDBJ databases">
        <authorList>
            <person name="Tagini F."/>
        </authorList>
    </citation>
    <scope>NUCLEOTIDE SEQUENCE [LARGE SCALE GENOMIC DNA]</scope>
    <source>
        <strain evidence="7 9">MK4</strain>
    </source>
</reference>
<evidence type="ECO:0000256" key="1">
    <source>
        <dbReference type="ARBA" id="ARBA00013079"/>
    </source>
</evidence>
<protein>
    <recommendedName>
        <fullName evidence="1">nitrile hydratase</fullName>
        <ecNumber evidence="1">4.2.1.84</ecNumber>
    </recommendedName>
</protein>
<dbReference type="Pfam" id="PF21006">
    <property type="entry name" value="NHase_beta_N"/>
    <property type="match status" value="1"/>
</dbReference>
<organism evidence="6 8">
    <name type="scientific">Mycobacterium persicum</name>
    <dbReference type="NCBI Taxonomy" id="1487726"/>
    <lineage>
        <taxon>Bacteria</taxon>
        <taxon>Bacillati</taxon>
        <taxon>Actinomycetota</taxon>
        <taxon>Actinomycetes</taxon>
        <taxon>Mycobacteriales</taxon>
        <taxon>Mycobacteriaceae</taxon>
        <taxon>Mycobacterium</taxon>
    </lineage>
</organism>
<dbReference type="InterPro" id="IPR008990">
    <property type="entry name" value="Elect_transpt_acc-like_dom_sf"/>
</dbReference>
<comment type="catalytic activity">
    <reaction evidence="3">
        <text>an aliphatic primary amide = an aliphatic nitrile + H2O</text>
        <dbReference type="Rhea" id="RHEA:12673"/>
        <dbReference type="ChEBI" id="CHEBI:15377"/>
        <dbReference type="ChEBI" id="CHEBI:65285"/>
        <dbReference type="ChEBI" id="CHEBI:80291"/>
        <dbReference type="EC" id="4.2.1.84"/>
    </reaction>
</comment>
<dbReference type="SUPFAM" id="SSF50090">
    <property type="entry name" value="Electron transport accessory proteins"/>
    <property type="match status" value="1"/>
</dbReference>
<evidence type="ECO:0000256" key="2">
    <source>
        <dbReference type="ARBA" id="ARBA00023239"/>
    </source>
</evidence>
<evidence type="ECO:0000313" key="7">
    <source>
        <dbReference type="EMBL" id="VAZ89586.1"/>
    </source>
</evidence>
<dbReference type="GO" id="GO:0018822">
    <property type="term" value="F:nitrile hydratase activity"/>
    <property type="evidence" value="ECO:0007669"/>
    <property type="project" value="UniProtKB-EC"/>
</dbReference>
<accession>A0A8E2IVB2</accession>
<evidence type="ECO:0000259" key="4">
    <source>
        <dbReference type="Pfam" id="PF02211"/>
    </source>
</evidence>
<sequence>MSTAADRARQLDLVARLKSAYPELPDAPTPDLLDHDRFWAYMKTNHDVGGEPDAPMTYENKQYEYWEHMTYVLCEVLAWRGIWLSEERRRIGNVDVGRAVYLGFPYYGRWLWAVARVLVEKHHISLGELSERMAAVKARYAGGLDGKKLAAQPNSEGDGTSVIRNAHHTHAVGKGDPQVYAGQAGQPRFRVGDPVVVRELPALLYTRTPEYVRGATGEIASVAYESPAPEDETWDRPDARPEWFYIVRFNLSELWHGYTGTATDTLQTELPERWLTAARG</sequence>
<feature type="domain" description="Nitrile hydratase beta subunit" evidence="4">
    <location>
        <begin position="182"/>
        <end position="276"/>
    </location>
</feature>
<dbReference type="Gene3D" id="1.10.472.20">
    <property type="entry name" value="Nitrile hydratase, beta subunit"/>
    <property type="match status" value="1"/>
</dbReference>
<dbReference type="Proteomes" id="UP000271464">
    <property type="component" value="Unassembled WGS sequence"/>
</dbReference>
<keyword evidence="7" id="KW-0378">Hydrolase</keyword>
<dbReference type="InterPro" id="IPR042262">
    <property type="entry name" value="CN_hydtase_beta_C"/>
</dbReference>
<comment type="caution">
    <text evidence="6">The sequence shown here is derived from an EMBL/GenBank/DDBJ whole genome shotgun (WGS) entry which is preliminary data.</text>
</comment>
<dbReference type="Gene3D" id="2.30.30.50">
    <property type="match status" value="1"/>
</dbReference>
<dbReference type="OrthoDB" id="3478924at2"/>
<reference evidence="6 8" key="1">
    <citation type="submission" date="2017-02" db="EMBL/GenBank/DDBJ databases">
        <title>Mycobacterium kansasii genomes.</title>
        <authorList>
            <person name="Borowka P."/>
            <person name="Strapagiel D."/>
            <person name="Marciniak B."/>
            <person name="Lach J."/>
            <person name="Bakula Z."/>
            <person name="Van Ingen J."/>
            <person name="Safianowska A."/>
            <person name="Brzostek A."/>
            <person name="Dziadek J."/>
            <person name="Jagielski T."/>
        </authorList>
    </citation>
    <scope>NUCLEOTIDE SEQUENCE [LARGE SCALE GENOMIC DNA]</scope>
    <source>
        <strain evidence="6 8">12MK</strain>
    </source>
</reference>
<feature type="domain" description="Nitrile hydratase beta subunit-like N-terminal" evidence="5">
    <location>
        <begin position="42"/>
        <end position="146"/>
    </location>
</feature>
<dbReference type="EMBL" id="UPHM01000022">
    <property type="protein sequence ID" value="VAZ89586.1"/>
    <property type="molecule type" value="Genomic_DNA"/>
</dbReference>
<dbReference type="InterPro" id="IPR024690">
    <property type="entry name" value="CN_hydtase_beta_dom_C"/>
</dbReference>
<evidence type="ECO:0000313" key="6">
    <source>
        <dbReference type="EMBL" id="ORC08726.1"/>
    </source>
</evidence>
<keyword evidence="9" id="KW-1185">Reference proteome</keyword>
<evidence type="ECO:0000313" key="8">
    <source>
        <dbReference type="Proteomes" id="UP000192335"/>
    </source>
</evidence>
<dbReference type="EC" id="4.2.1.84" evidence="1"/>
<evidence type="ECO:0000256" key="3">
    <source>
        <dbReference type="ARBA" id="ARBA00044877"/>
    </source>
</evidence>
<dbReference type="AlphaFoldDB" id="A0A8E2IVB2"/>
<dbReference type="GO" id="GO:0016787">
    <property type="term" value="F:hydrolase activity"/>
    <property type="evidence" value="ECO:0007669"/>
    <property type="project" value="UniProtKB-KW"/>
</dbReference>
<proteinExistence type="predicted"/>
<evidence type="ECO:0000259" key="5">
    <source>
        <dbReference type="Pfam" id="PF21006"/>
    </source>
</evidence>
<keyword evidence="2" id="KW-0456">Lyase</keyword>
<dbReference type="EMBL" id="MWQA01000001">
    <property type="protein sequence ID" value="ORC08726.1"/>
    <property type="molecule type" value="Genomic_DNA"/>
</dbReference>
<gene>
    <name evidence="7" type="primary">scnB</name>
    <name evidence="6" type="ORF">B4U45_21150</name>
    <name evidence="7" type="ORF">LAUMK4_01108</name>
</gene>
<dbReference type="Pfam" id="PF02211">
    <property type="entry name" value="NHase_beta_C"/>
    <property type="match status" value="1"/>
</dbReference>